<evidence type="ECO:0000313" key="11">
    <source>
        <dbReference type="Proteomes" id="UP000216361"/>
    </source>
</evidence>
<dbReference type="GO" id="GO:0019240">
    <property type="term" value="P:citrulline biosynthetic process"/>
    <property type="evidence" value="ECO:0007669"/>
    <property type="project" value="TreeGrafter"/>
</dbReference>
<dbReference type="InterPro" id="IPR006130">
    <property type="entry name" value="Asp/Orn_carbamoylTrfase"/>
</dbReference>
<dbReference type="PRINTS" id="PR00100">
    <property type="entry name" value="AOTCASE"/>
</dbReference>
<dbReference type="HAMAP" id="MF_01109">
    <property type="entry name" value="OTCase"/>
    <property type="match status" value="1"/>
</dbReference>
<dbReference type="GO" id="GO:0005737">
    <property type="term" value="C:cytoplasm"/>
    <property type="evidence" value="ECO:0007669"/>
    <property type="project" value="UniProtKB-SubCell"/>
</dbReference>
<feature type="binding site" evidence="7">
    <location>
        <position position="223"/>
    </location>
    <ligand>
        <name>L-ornithine</name>
        <dbReference type="ChEBI" id="CHEBI:46911"/>
    </ligand>
</feature>
<dbReference type="InterPro" id="IPR024904">
    <property type="entry name" value="OTCase_ArgI"/>
</dbReference>
<evidence type="ECO:0000313" key="10">
    <source>
        <dbReference type="EMBL" id="OYQ20569.1"/>
    </source>
</evidence>
<dbReference type="PRINTS" id="PR00102">
    <property type="entry name" value="OTCASE"/>
</dbReference>
<dbReference type="EMBL" id="NOXS01000027">
    <property type="protein sequence ID" value="OYQ20569.1"/>
    <property type="molecule type" value="Genomic_DNA"/>
</dbReference>
<dbReference type="PROSITE" id="PS00097">
    <property type="entry name" value="CARBAMOYLTRANSFERASE"/>
    <property type="match status" value="1"/>
</dbReference>
<comment type="pathway">
    <text evidence="2">Amino-acid biosynthesis; L-arginine biosynthesis; L-arginine from L-ornithine and carbamoyl phosphate: step 1/3.</text>
</comment>
<dbReference type="RefSeq" id="WP_094407720.1">
    <property type="nucleotide sequence ID" value="NZ_BMJZ01000009.1"/>
</dbReference>
<dbReference type="Pfam" id="PF02729">
    <property type="entry name" value="OTCace_N"/>
    <property type="match status" value="1"/>
</dbReference>
<dbReference type="InterPro" id="IPR002292">
    <property type="entry name" value="Orn/put_carbamltrans"/>
</dbReference>
<evidence type="ECO:0000256" key="7">
    <source>
        <dbReference type="HAMAP-Rule" id="MF_01109"/>
    </source>
</evidence>
<evidence type="ECO:0000256" key="5">
    <source>
        <dbReference type="ARBA" id="ARBA00022679"/>
    </source>
</evidence>
<dbReference type="EC" id="2.1.3.3" evidence="4 7"/>
<reference evidence="10 11" key="1">
    <citation type="submission" date="2017-07" db="EMBL/GenBank/DDBJ databases">
        <title>Elstera cyanobacteriorum sp. nov., a novel bacterium isolated from cyanobacterial aggregates in a eutrophic lake.</title>
        <authorList>
            <person name="Cai H."/>
        </authorList>
    </citation>
    <scope>NUCLEOTIDE SEQUENCE [LARGE SCALE GENOMIC DNA]</scope>
    <source>
        <strain evidence="10 11">TH019</strain>
    </source>
</reference>
<evidence type="ECO:0000256" key="1">
    <source>
        <dbReference type="ARBA" id="ARBA00003822"/>
    </source>
</evidence>
<feature type="binding site" evidence="7">
    <location>
        <position position="163"/>
    </location>
    <ligand>
        <name>L-ornithine</name>
        <dbReference type="ChEBI" id="CHEBI:46911"/>
    </ligand>
</feature>
<name>A0A255XU85_9PROT</name>
<dbReference type="InterPro" id="IPR036901">
    <property type="entry name" value="Asp/Orn_carbamoylTrfase_sf"/>
</dbReference>
<feature type="binding site" evidence="7">
    <location>
        <position position="105"/>
    </location>
    <ligand>
        <name>carbamoyl phosphate</name>
        <dbReference type="ChEBI" id="CHEBI:58228"/>
    </ligand>
</feature>
<comment type="similarity">
    <text evidence="3 7">Belongs to the aspartate/ornithine carbamoyltransferase superfamily. OTCase family.</text>
</comment>
<feature type="binding site" evidence="7">
    <location>
        <begin position="261"/>
        <end position="262"/>
    </location>
    <ligand>
        <name>carbamoyl phosphate</name>
        <dbReference type="ChEBI" id="CHEBI:58228"/>
    </ligand>
</feature>
<evidence type="ECO:0000259" key="9">
    <source>
        <dbReference type="Pfam" id="PF02729"/>
    </source>
</evidence>
<dbReference type="FunFam" id="3.40.50.1370:FF:000008">
    <property type="entry name" value="Ornithine carbamoyltransferase"/>
    <property type="match status" value="1"/>
</dbReference>
<dbReference type="AlphaFoldDB" id="A0A255XU85"/>
<keyword evidence="11" id="KW-1185">Reference proteome</keyword>
<feature type="binding site" evidence="7">
    <location>
        <begin position="227"/>
        <end position="228"/>
    </location>
    <ligand>
        <name>L-ornithine</name>
        <dbReference type="ChEBI" id="CHEBI:46911"/>
    </ligand>
</feature>
<proteinExistence type="inferred from homology"/>
<dbReference type="Pfam" id="PF00185">
    <property type="entry name" value="OTCace"/>
    <property type="match status" value="1"/>
</dbReference>
<feature type="domain" description="Aspartate/ornithine carbamoyltransferase Asp/Orn-binding" evidence="8">
    <location>
        <begin position="152"/>
        <end position="300"/>
    </location>
</feature>
<feature type="domain" description="Aspartate/ornithine carbamoyltransferase carbamoyl-P binding" evidence="9">
    <location>
        <begin position="4"/>
        <end position="145"/>
    </location>
</feature>
<dbReference type="OrthoDB" id="9802587at2"/>
<dbReference type="InterPro" id="IPR006131">
    <property type="entry name" value="Asp_carbamoyltransf_Asp/Orn-bd"/>
</dbReference>
<dbReference type="PANTHER" id="PTHR45753:SF3">
    <property type="entry name" value="ORNITHINE TRANSCARBAMYLASE, MITOCHONDRIAL"/>
    <property type="match status" value="1"/>
</dbReference>
<evidence type="ECO:0000256" key="6">
    <source>
        <dbReference type="ARBA" id="ARBA00048772"/>
    </source>
</evidence>
<organism evidence="10 11">
    <name type="scientific">Elstera cyanobacteriorum</name>
    <dbReference type="NCBI Taxonomy" id="2022747"/>
    <lineage>
        <taxon>Bacteria</taxon>
        <taxon>Pseudomonadati</taxon>
        <taxon>Pseudomonadota</taxon>
        <taxon>Alphaproteobacteria</taxon>
        <taxon>Rhodospirillales</taxon>
        <taxon>Rhodospirillaceae</taxon>
        <taxon>Elstera</taxon>
    </lineage>
</organism>
<dbReference type="GO" id="GO:0016597">
    <property type="term" value="F:amino acid binding"/>
    <property type="evidence" value="ECO:0007669"/>
    <property type="project" value="InterPro"/>
</dbReference>
<comment type="catalytic activity">
    <reaction evidence="6 7">
        <text>carbamoyl phosphate + L-ornithine = L-citrulline + phosphate + H(+)</text>
        <dbReference type="Rhea" id="RHEA:19513"/>
        <dbReference type="ChEBI" id="CHEBI:15378"/>
        <dbReference type="ChEBI" id="CHEBI:43474"/>
        <dbReference type="ChEBI" id="CHEBI:46911"/>
        <dbReference type="ChEBI" id="CHEBI:57743"/>
        <dbReference type="ChEBI" id="CHEBI:58228"/>
        <dbReference type="EC" id="2.1.3.3"/>
    </reaction>
</comment>
<dbReference type="Gene3D" id="3.40.50.1370">
    <property type="entry name" value="Aspartate/ornithine carbamoyltransferase"/>
    <property type="match status" value="2"/>
</dbReference>
<evidence type="ECO:0000256" key="3">
    <source>
        <dbReference type="ARBA" id="ARBA00007805"/>
    </source>
</evidence>
<keyword evidence="5 7" id="KW-0808">Transferase</keyword>
<accession>A0A255XU85</accession>
<protein>
    <recommendedName>
        <fullName evidence="4 7">Ornithine carbamoyltransferase</fullName>
        <shortName evidence="7">OTCase</shortName>
        <ecNumber evidence="4 7">2.1.3.3</ecNumber>
    </recommendedName>
</protein>
<feature type="binding site" evidence="7">
    <location>
        <begin position="54"/>
        <end position="57"/>
    </location>
    <ligand>
        <name>carbamoyl phosphate</name>
        <dbReference type="ChEBI" id="CHEBI:58228"/>
    </ligand>
</feature>
<comment type="caution">
    <text evidence="10">The sequence shown here is derived from an EMBL/GenBank/DDBJ whole genome shotgun (WGS) entry which is preliminary data.</text>
</comment>
<feature type="binding site" evidence="7">
    <location>
        <position position="81"/>
    </location>
    <ligand>
        <name>carbamoyl phosphate</name>
        <dbReference type="ChEBI" id="CHEBI:58228"/>
    </ligand>
</feature>
<evidence type="ECO:0000259" key="8">
    <source>
        <dbReference type="Pfam" id="PF00185"/>
    </source>
</evidence>
<sequence length="302" mass="32795">MSVKHFLDLDGIPAAELRDILTDSARMKADLKAGKGTEPRLAGKTLAMLFEKASTRTRVSFEVAMKQLGGMTVVLRQEEMQLKRGETMADTAKVLSRYVDAIMIRTGPAQKLADLAKFGSVPVINGLTDTGHPCQVMADILTFEEHRGPITGKSVAWIGDANNVCISWVHAAAKFGFELRIAAPGALAPKPDLLDWAKQHGATVRVTTEPRAAVAGVDLVTTDTWVSMGQEVANRNYLLAPYSVDQALMACAKPEAVFLHCLPAHRGEEVTEEVIDGPQSLVWDEAENRLHVQKGILAWCLA</sequence>
<keyword evidence="7" id="KW-0963">Cytoplasm</keyword>
<dbReference type="SUPFAM" id="SSF53671">
    <property type="entry name" value="Aspartate/ornithine carbamoyltransferase"/>
    <property type="match status" value="1"/>
</dbReference>
<dbReference type="InterPro" id="IPR006132">
    <property type="entry name" value="Asp/Orn_carbamoyltranf_P-bd"/>
</dbReference>
<comment type="subcellular location">
    <subcellularLocation>
        <location evidence="7">Cytoplasm</location>
    </subcellularLocation>
</comment>
<feature type="binding site" evidence="7">
    <location>
        <begin position="132"/>
        <end position="135"/>
    </location>
    <ligand>
        <name>carbamoyl phosphate</name>
        <dbReference type="ChEBI" id="CHEBI:58228"/>
    </ligand>
</feature>
<gene>
    <name evidence="10" type="primary">argF</name>
    <name evidence="10" type="ORF">CHR90_04120</name>
</gene>
<dbReference type="PANTHER" id="PTHR45753">
    <property type="entry name" value="ORNITHINE CARBAMOYLTRANSFERASE, MITOCHONDRIAL"/>
    <property type="match status" value="1"/>
</dbReference>
<dbReference type="NCBIfam" id="TIGR00658">
    <property type="entry name" value="orni_carb_tr"/>
    <property type="match status" value="1"/>
</dbReference>
<dbReference type="Proteomes" id="UP000216361">
    <property type="component" value="Unassembled WGS sequence"/>
</dbReference>
<dbReference type="NCBIfam" id="NF001986">
    <property type="entry name" value="PRK00779.1"/>
    <property type="match status" value="1"/>
</dbReference>
<evidence type="ECO:0000256" key="4">
    <source>
        <dbReference type="ARBA" id="ARBA00013007"/>
    </source>
</evidence>
<comment type="function">
    <text evidence="1">Reversibly catalyzes the transfer of the carbamoyl group from carbamoyl phosphate (CP) to the N(epsilon) atom of ornithine (ORN) to produce L-citrulline.</text>
</comment>
<dbReference type="GO" id="GO:0042450">
    <property type="term" value="P:L-arginine biosynthetic process via ornithine"/>
    <property type="evidence" value="ECO:0007669"/>
    <property type="project" value="UniProtKB-UniRule"/>
</dbReference>
<evidence type="ECO:0000256" key="2">
    <source>
        <dbReference type="ARBA" id="ARBA00004975"/>
    </source>
</evidence>
<feature type="binding site" evidence="7">
    <location>
        <position position="289"/>
    </location>
    <ligand>
        <name>carbamoyl phosphate</name>
        <dbReference type="ChEBI" id="CHEBI:58228"/>
    </ligand>
</feature>
<dbReference type="GO" id="GO:0004585">
    <property type="term" value="F:ornithine carbamoyltransferase activity"/>
    <property type="evidence" value="ECO:0007669"/>
    <property type="project" value="UniProtKB-UniRule"/>
</dbReference>